<dbReference type="STRING" id="2282107.A0A286UWV4"/>
<keyword evidence="3" id="KW-0862">Zinc</keyword>
<name>A0A286UWV4_9AGAM</name>
<sequence>MNLLFFSGVYSLEFYLTYCLHLTEFYMSLPVPSVHKAVRLHPVDLTIHDRIEHPDDAIVKVKLSGLCGSDLHGYRGHEKIADIIVTGHEFVGEVVALGSSFTSEAISRPPLYSTLQLGDEVVCPFSTSCGECQFCRIGFTSRCETQLLFGSTTLAGAQAQYVRVPKAGGTLFVLGNKKSGISSFHGLSEASLLLLADILPTGVFAALQALQHPNILPVIRGERYPLASAGGLSCAPDNDYYRLEELLTDIHWPAMKGDDRILNIAIIGLGPVGVCAMIALLDLTSRLKVHTCLFVVDLVQSRRENISKVYYQLPLSVRGMSKLFVGDVDVIEGIVKKETTDVGCNAVLEIVGHASALRLAYTLIRPFGVIASVGVHQEPPIPFTGRELYAKNVAMVFGRCPVRTIFPLAADLLRRRQDVFGEKGCAGVERVLSIDDAPEAYRKFAANEWGKIAFDPFK</sequence>
<organism evidence="5 6">
    <name type="scientific">Pyrrhoderma noxium</name>
    <dbReference type="NCBI Taxonomy" id="2282107"/>
    <lineage>
        <taxon>Eukaryota</taxon>
        <taxon>Fungi</taxon>
        <taxon>Dikarya</taxon>
        <taxon>Basidiomycota</taxon>
        <taxon>Agaricomycotina</taxon>
        <taxon>Agaricomycetes</taxon>
        <taxon>Hymenochaetales</taxon>
        <taxon>Hymenochaetaceae</taxon>
        <taxon>Pyrrhoderma</taxon>
    </lineage>
</organism>
<dbReference type="Pfam" id="PF08240">
    <property type="entry name" value="ADH_N"/>
    <property type="match status" value="1"/>
</dbReference>
<dbReference type="InParanoid" id="A0A286UWV4"/>
<proteinExistence type="predicted"/>
<dbReference type="InterPro" id="IPR013154">
    <property type="entry name" value="ADH-like_N"/>
</dbReference>
<evidence type="ECO:0000259" key="4">
    <source>
        <dbReference type="Pfam" id="PF08240"/>
    </source>
</evidence>
<evidence type="ECO:0000313" key="5">
    <source>
        <dbReference type="EMBL" id="PAV24083.1"/>
    </source>
</evidence>
<dbReference type="GO" id="GO:0046872">
    <property type="term" value="F:metal ion binding"/>
    <property type="evidence" value="ECO:0007669"/>
    <property type="project" value="UniProtKB-KW"/>
</dbReference>
<dbReference type="Proteomes" id="UP000217199">
    <property type="component" value="Unassembled WGS sequence"/>
</dbReference>
<comment type="cofactor">
    <cofactor evidence="1">
        <name>Zn(2+)</name>
        <dbReference type="ChEBI" id="CHEBI:29105"/>
    </cofactor>
</comment>
<gene>
    <name evidence="5" type="ORF">PNOK_0115100</name>
</gene>
<keyword evidence="6" id="KW-1185">Reference proteome</keyword>
<protein>
    <submittedName>
        <fullName evidence="5">Alcohol dehydrogenase</fullName>
    </submittedName>
</protein>
<comment type="caution">
    <text evidence="5">The sequence shown here is derived from an EMBL/GenBank/DDBJ whole genome shotgun (WGS) entry which is preliminary data.</text>
</comment>
<feature type="domain" description="Alcohol dehydrogenase-like N-terminal" evidence="4">
    <location>
        <begin position="54"/>
        <end position="167"/>
    </location>
</feature>
<dbReference type="AlphaFoldDB" id="A0A286UWV4"/>
<evidence type="ECO:0000313" key="6">
    <source>
        <dbReference type="Proteomes" id="UP000217199"/>
    </source>
</evidence>
<dbReference type="PANTHER" id="PTHR42813">
    <property type="entry name" value="ZINC-TYPE ALCOHOL DEHYDROGENASE-LIKE"/>
    <property type="match status" value="1"/>
</dbReference>
<dbReference type="Gene3D" id="3.40.50.720">
    <property type="entry name" value="NAD(P)-binding Rossmann-like Domain"/>
    <property type="match status" value="1"/>
</dbReference>
<dbReference type="PANTHER" id="PTHR42813:SF2">
    <property type="entry name" value="DEHYDROGENASE, ZINC-CONTAINING, PUTATIVE (AFU_ORTHOLOGUE AFUA_2G02810)-RELATED"/>
    <property type="match status" value="1"/>
</dbReference>
<dbReference type="InterPro" id="IPR036291">
    <property type="entry name" value="NAD(P)-bd_dom_sf"/>
</dbReference>
<reference evidence="5 6" key="1">
    <citation type="journal article" date="2017" name="Mol. Ecol.">
        <title>Comparative and population genomic landscape of Phellinus noxius: A hypervariable fungus causing root rot in trees.</title>
        <authorList>
            <person name="Chung C.L."/>
            <person name="Lee T.J."/>
            <person name="Akiba M."/>
            <person name="Lee H.H."/>
            <person name="Kuo T.H."/>
            <person name="Liu D."/>
            <person name="Ke H.M."/>
            <person name="Yokoi T."/>
            <person name="Roa M.B."/>
            <person name="Lu M.J."/>
            <person name="Chang Y.Y."/>
            <person name="Ann P.J."/>
            <person name="Tsai J.N."/>
            <person name="Chen C.Y."/>
            <person name="Tzean S.S."/>
            <person name="Ota Y."/>
            <person name="Hattori T."/>
            <person name="Sahashi N."/>
            <person name="Liou R.F."/>
            <person name="Kikuchi T."/>
            <person name="Tsai I.J."/>
        </authorList>
    </citation>
    <scope>NUCLEOTIDE SEQUENCE [LARGE SCALE GENOMIC DNA]</scope>
    <source>
        <strain evidence="5 6">FFPRI411160</strain>
    </source>
</reference>
<dbReference type="SUPFAM" id="SSF51735">
    <property type="entry name" value="NAD(P)-binding Rossmann-fold domains"/>
    <property type="match status" value="1"/>
</dbReference>
<keyword evidence="2" id="KW-0479">Metal-binding</keyword>
<dbReference type="Gene3D" id="3.90.180.10">
    <property type="entry name" value="Medium-chain alcohol dehydrogenases, catalytic domain"/>
    <property type="match status" value="2"/>
</dbReference>
<dbReference type="EMBL" id="NBII01000001">
    <property type="protein sequence ID" value="PAV24083.1"/>
    <property type="molecule type" value="Genomic_DNA"/>
</dbReference>
<evidence type="ECO:0000256" key="3">
    <source>
        <dbReference type="ARBA" id="ARBA00022833"/>
    </source>
</evidence>
<dbReference type="InterPro" id="IPR011032">
    <property type="entry name" value="GroES-like_sf"/>
</dbReference>
<evidence type="ECO:0000256" key="1">
    <source>
        <dbReference type="ARBA" id="ARBA00001947"/>
    </source>
</evidence>
<accession>A0A286UWV4</accession>
<dbReference type="SUPFAM" id="SSF50129">
    <property type="entry name" value="GroES-like"/>
    <property type="match status" value="1"/>
</dbReference>
<evidence type="ECO:0000256" key="2">
    <source>
        <dbReference type="ARBA" id="ARBA00022723"/>
    </source>
</evidence>
<dbReference type="OrthoDB" id="3941538at2759"/>